<evidence type="ECO:0000313" key="5">
    <source>
        <dbReference type="Proteomes" id="UP000244013"/>
    </source>
</evidence>
<dbReference type="InterPro" id="IPR035919">
    <property type="entry name" value="EAL_sf"/>
</dbReference>
<evidence type="ECO:0000259" key="2">
    <source>
        <dbReference type="PROSITE" id="PS50883"/>
    </source>
</evidence>
<feature type="domain" description="EAL" evidence="2">
    <location>
        <begin position="320"/>
        <end position="576"/>
    </location>
</feature>
<dbReference type="InterPro" id="IPR001633">
    <property type="entry name" value="EAL_dom"/>
</dbReference>
<name>A0A2T5U1S0_9SPHN</name>
<dbReference type="Gene3D" id="3.20.20.450">
    <property type="entry name" value="EAL domain"/>
    <property type="match status" value="1"/>
</dbReference>
<evidence type="ECO:0000313" key="4">
    <source>
        <dbReference type="EMBL" id="PTW45457.1"/>
    </source>
</evidence>
<feature type="region of interest" description="Disordered" evidence="1">
    <location>
        <begin position="1"/>
        <end position="25"/>
    </location>
</feature>
<gene>
    <name evidence="4" type="ORF">C8J25_107136</name>
</gene>
<feature type="domain" description="GGDEF" evidence="3">
    <location>
        <begin position="180"/>
        <end position="313"/>
    </location>
</feature>
<organism evidence="4 5">
    <name type="scientific">Sphingomonas faeni</name>
    <dbReference type="NCBI Taxonomy" id="185950"/>
    <lineage>
        <taxon>Bacteria</taxon>
        <taxon>Pseudomonadati</taxon>
        <taxon>Pseudomonadota</taxon>
        <taxon>Alphaproteobacteria</taxon>
        <taxon>Sphingomonadales</taxon>
        <taxon>Sphingomonadaceae</taxon>
        <taxon>Sphingomonas</taxon>
    </lineage>
</organism>
<dbReference type="PROSITE" id="PS50887">
    <property type="entry name" value="GGDEF"/>
    <property type="match status" value="1"/>
</dbReference>
<dbReference type="InterPro" id="IPR043128">
    <property type="entry name" value="Rev_trsase/Diguanyl_cyclase"/>
</dbReference>
<dbReference type="SUPFAM" id="SSF141868">
    <property type="entry name" value="EAL domain-like"/>
    <property type="match status" value="1"/>
</dbReference>
<sequence length="579" mass="63450">MDEKGPIQGPSEPLNEPVVPGSMPSTALEETAKPIVTSDMIARGLELVAIPAVHVVLDAGRIELFAMNRAYRLAGFGVVAERSRMIAELGDQIRAFLGSQQIRSDFDWVLGDEIDCRHYRVTIARSDPIFRERCTISFIDLTSQVQTERSLRREMTTDSLTGLLNREGFADLIEELEDHTVRAVLAIDLDRFGRLNSCLGSLAGDELLITVARRIKGALRARDTLARIGGNQFGILISIDQDREEAQALAERIHRTLQTPFRLTDYEINVECSVGIAFGADESGDNVDLVRHAQFAVKRAKVSGRAEFYQVQDFAIARAQFGMETALRRAIEHRDLRLAYQPICDLATGRIVSFEALARWTDKDGREHSPTEFIAVAEESGLIVPLGRWAIEEAAQTLARWDAANGGPCGVRLAVNLSAIQLQRDAIAPVLQAALDSTGLSGDRFTLELTESAIVSDPDRIAGTMHALKALGTNLAMDDFGTGYSNLAYLQKLPIDILKIDRSFVTGMLADRDKVSIVRAILSLAQALGMRTTAEGVETHELSQTLAALGCTYGQGYFYARPLEPDAAYAMINSITATN</sequence>
<dbReference type="InterPro" id="IPR029787">
    <property type="entry name" value="Nucleotide_cyclase"/>
</dbReference>
<dbReference type="SUPFAM" id="SSF55073">
    <property type="entry name" value="Nucleotide cyclase"/>
    <property type="match status" value="1"/>
</dbReference>
<proteinExistence type="predicted"/>
<dbReference type="SMART" id="SM00267">
    <property type="entry name" value="GGDEF"/>
    <property type="match status" value="1"/>
</dbReference>
<accession>A0A2T5U1S0</accession>
<dbReference type="Pfam" id="PF00990">
    <property type="entry name" value="GGDEF"/>
    <property type="match status" value="1"/>
</dbReference>
<dbReference type="PROSITE" id="PS50883">
    <property type="entry name" value="EAL"/>
    <property type="match status" value="1"/>
</dbReference>
<dbReference type="AlphaFoldDB" id="A0A2T5U1S0"/>
<dbReference type="EMBL" id="QAYE01000007">
    <property type="protein sequence ID" value="PTW45457.1"/>
    <property type="molecule type" value="Genomic_DNA"/>
</dbReference>
<dbReference type="InterPro" id="IPR052155">
    <property type="entry name" value="Biofilm_reg_signaling"/>
</dbReference>
<evidence type="ECO:0000256" key="1">
    <source>
        <dbReference type="SAM" id="MobiDB-lite"/>
    </source>
</evidence>
<reference evidence="4 5" key="1">
    <citation type="submission" date="2018-04" db="EMBL/GenBank/DDBJ databases">
        <title>Genomic Encyclopedia of Type Strains, Phase III (KMG-III): the genomes of soil and plant-associated and newly described type strains.</title>
        <authorList>
            <person name="Whitman W."/>
        </authorList>
    </citation>
    <scope>NUCLEOTIDE SEQUENCE [LARGE SCALE GENOMIC DNA]</scope>
    <source>
        <strain evidence="4 5">MA-olki</strain>
    </source>
</reference>
<dbReference type="Gene3D" id="3.30.70.270">
    <property type="match status" value="1"/>
</dbReference>
<comment type="caution">
    <text evidence="4">The sequence shown here is derived from an EMBL/GenBank/DDBJ whole genome shotgun (WGS) entry which is preliminary data.</text>
</comment>
<dbReference type="Proteomes" id="UP000244013">
    <property type="component" value="Unassembled WGS sequence"/>
</dbReference>
<evidence type="ECO:0000259" key="3">
    <source>
        <dbReference type="PROSITE" id="PS50887"/>
    </source>
</evidence>
<dbReference type="PANTHER" id="PTHR44757">
    <property type="entry name" value="DIGUANYLATE CYCLASE DGCP"/>
    <property type="match status" value="1"/>
</dbReference>
<dbReference type="CDD" id="cd01948">
    <property type="entry name" value="EAL"/>
    <property type="match status" value="1"/>
</dbReference>
<protein>
    <submittedName>
        <fullName evidence="4">Diguanylate cyclase/phosphodiesterase</fullName>
    </submittedName>
</protein>
<dbReference type="Pfam" id="PF00563">
    <property type="entry name" value="EAL"/>
    <property type="match status" value="1"/>
</dbReference>
<dbReference type="CDD" id="cd01949">
    <property type="entry name" value="GGDEF"/>
    <property type="match status" value="1"/>
</dbReference>
<dbReference type="PANTHER" id="PTHR44757:SF2">
    <property type="entry name" value="BIOFILM ARCHITECTURE MAINTENANCE PROTEIN MBAA"/>
    <property type="match status" value="1"/>
</dbReference>
<dbReference type="SMART" id="SM00052">
    <property type="entry name" value="EAL"/>
    <property type="match status" value="1"/>
</dbReference>
<dbReference type="NCBIfam" id="TIGR00254">
    <property type="entry name" value="GGDEF"/>
    <property type="match status" value="1"/>
</dbReference>
<dbReference type="InterPro" id="IPR000160">
    <property type="entry name" value="GGDEF_dom"/>
</dbReference>